<keyword evidence="3" id="KW-0411">Iron-sulfur</keyword>
<dbReference type="PANTHER" id="PTHR43160:SF3">
    <property type="entry name" value="ACONITATE HYDRATASE, MITOCHONDRIAL"/>
    <property type="match status" value="1"/>
</dbReference>
<keyword evidence="1" id="KW-0479">Metal-binding</keyword>
<name>A0A4P8L611_9BACT</name>
<dbReference type="GO" id="GO:0051539">
    <property type="term" value="F:4 iron, 4 sulfur cluster binding"/>
    <property type="evidence" value="ECO:0007669"/>
    <property type="project" value="TreeGrafter"/>
</dbReference>
<dbReference type="GO" id="GO:0005829">
    <property type="term" value="C:cytosol"/>
    <property type="evidence" value="ECO:0007669"/>
    <property type="project" value="TreeGrafter"/>
</dbReference>
<evidence type="ECO:0000256" key="3">
    <source>
        <dbReference type="ARBA" id="ARBA00023014"/>
    </source>
</evidence>
<dbReference type="OrthoDB" id="9764318at2"/>
<reference evidence="6 7" key="1">
    <citation type="submission" date="2019-05" db="EMBL/GenBank/DDBJ databases">
        <title>The Complete Genome Sequence of the n-alkane-degrading Desulfoglaeba alkanexedens ALDC reveals multiple alkylsuccinate synthase gene clusters.</title>
        <authorList>
            <person name="Callaghan A.V."/>
            <person name="Davidova I.A."/>
            <person name="Duncan K.E."/>
            <person name="Morris B."/>
            <person name="McInerney M.J."/>
        </authorList>
    </citation>
    <scope>NUCLEOTIDE SEQUENCE [LARGE SCALE GENOMIC DNA]</scope>
    <source>
        <strain evidence="6 7">ALDC</strain>
    </source>
</reference>
<dbReference type="GO" id="GO:0006099">
    <property type="term" value="P:tricarboxylic acid cycle"/>
    <property type="evidence" value="ECO:0007669"/>
    <property type="project" value="TreeGrafter"/>
</dbReference>
<proteinExistence type="predicted"/>
<dbReference type="KEGG" id="dax:FDQ92_05545"/>
<reference evidence="6 7" key="2">
    <citation type="submission" date="2019-05" db="EMBL/GenBank/DDBJ databases">
        <authorList>
            <person name="Suflita J.M."/>
            <person name="Marks C.R."/>
        </authorList>
    </citation>
    <scope>NUCLEOTIDE SEQUENCE [LARGE SCALE GENOMIC DNA]</scope>
    <source>
        <strain evidence="6 7">ALDC</strain>
    </source>
</reference>
<accession>A0A4P8L611</accession>
<dbReference type="Gene3D" id="3.30.499.10">
    <property type="entry name" value="Aconitase, domain 3"/>
    <property type="match status" value="1"/>
</dbReference>
<dbReference type="AlphaFoldDB" id="A0A4P8L611"/>
<evidence type="ECO:0000313" key="7">
    <source>
        <dbReference type="Proteomes" id="UP000298602"/>
    </source>
</evidence>
<dbReference type="SUPFAM" id="SSF53732">
    <property type="entry name" value="Aconitase iron-sulfur domain"/>
    <property type="match status" value="1"/>
</dbReference>
<dbReference type="Pfam" id="PF00330">
    <property type="entry name" value="Aconitase"/>
    <property type="match status" value="1"/>
</dbReference>
<dbReference type="InterPro" id="IPR001030">
    <property type="entry name" value="Acoase/IPM_deHydtase_lsu_aba"/>
</dbReference>
<protein>
    <recommendedName>
        <fullName evidence="5">Aconitase/3-isopropylmalate dehydratase large subunit alpha/beta/alpha domain-containing protein</fullName>
    </recommendedName>
</protein>
<dbReference type="PANTHER" id="PTHR43160">
    <property type="entry name" value="ACONITATE HYDRATASE B"/>
    <property type="match status" value="1"/>
</dbReference>
<gene>
    <name evidence="6" type="ORF">FDQ92_05545</name>
</gene>
<feature type="domain" description="Aconitase/3-isopropylmalate dehydratase large subunit alpha/beta/alpha" evidence="5">
    <location>
        <begin position="7"/>
        <end position="116"/>
    </location>
</feature>
<dbReference type="GO" id="GO:0003994">
    <property type="term" value="F:aconitate hydratase activity"/>
    <property type="evidence" value="ECO:0007669"/>
    <property type="project" value="TreeGrafter"/>
</dbReference>
<dbReference type="InterPro" id="IPR015931">
    <property type="entry name" value="Acnase/IPM_dHydase_lsu_aba_1/3"/>
</dbReference>
<dbReference type="InterPro" id="IPR036008">
    <property type="entry name" value="Aconitase_4Fe-4S_dom"/>
</dbReference>
<sequence length="143" mass="15578">MRKNVAQKIIESHMVEGRPVQGQEIRIRIDRTLLQDTAGAPAMLEFEALGIDRVRAEQCAQYVDDNLLQTDSKNVDDHRYPQSACAKFGIYFNPPGNGISHQAHMGRFGVPGKTLLETGKRQGGFDGTTGANQEHGASRTGGG</sequence>
<evidence type="ECO:0000256" key="4">
    <source>
        <dbReference type="SAM" id="MobiDB-lite"/>
    </source>
</evidence>
<keyword evidence="2" id="KW-0408">Iron</keyword>
<evidence type="ECO:0000256" key="2">
    <source>
        <dbReference type="ARBA" id="ARBA00023004"/>
    </source>
</evidence>
<dbReference type="GO" id="GO:0046872">
    <property type="term" value="F:metal ion binding"/>
    <property type="evidence" value="ECO:0007669"/>
    <property type="project" value="UniProtKB-KW"/>
</dbReference>
<keyword evidence="7" id="KW-1185">Reference proteome</keyword>
<organism evidence="6 7">
    <name type="scientific">Desulfoglaeba alkanexedens ALDC</name>
    <dbReference type="NCBI Taxonomy" id="980445"/>
    <lineage>
        <taxon>Bacteria</taxon>
        <taxon>Pseudomonadati</taxon>
        <taxon>Thermodesulfobacteriota</taxon>
        <taxon>Syntrophobacteria</taxon>
        <taxon>Syntrophobacterales</taxon>
        <taxon>Syntrophobacteraceae</taxon>
        <taxon>Desulfoglaeba</taxon>
    </lineage>
</organism>
<evidence type="ECO:0000313" key="6">
    <source>
        <dbReference type="EMBL" id="QCQ23458.1"/>
    </source>
</evidence>
<dbReference type="InterPro" id="IPR050926">
    <property type="entry name" value="Aconitase/IPM_isomerase"/>
</dbReference>
<evidence type="ECO:0000256" key="1">
    <source>
        <dbReference type="ARBA" id="ARBA00022723"/>
    </source>
</evidence>
<dbReference type="Proteomes" id="UP000298602">
    <property type="component" value="Chromosome"/>
</dbReference>
<dbReference type="EMBL" id="CP040098">
    <property type="protein sequence ID" value="QCQ23458.1"/>
    <property type="molecule type" value="Genomic_DNA"/>
</dbReference>
<evidence type="ECO:0000259" key="5">
    <source>
        <dbReference type="Pfam" id="PF00330"/>
    </source>
</evidence>
<feature type="region of interest" description="Disordered" evidence="4">
    <location>
        <begin position="118"/>
        <end position="143"/>
    </location>
</feature>